<dbReference type="AlphaFoldDB" id="A0A415E6Z4"/>
<dbReference type="RefSeq" id="WP_067539693.1">
    <property type="nucleotide sequence ID" value="NZ_AP025567.1"/>
</dbReference>
<dbReference type="STRING" id="1776384.GCA_900086585_02784"/>
<keyword evidence="3" id="KW-0349">Heme</keyword>
<keyword evidence="3" id="KW-0411">Iron-sulfur</keyword>
<dbReference type="SUPFAM" id="SSF102114">
    <property type="entry name" value="Radical SAM enzymes"/>
    <property type="match status" value="1"/>
</dbReference>
<gene>
    <name evidence="5" type="ORF">DW099_02365</name>
</gene>
<dbReference type="GeneID" id="83005105"/>
<name>A0A415E6Z4_9FIRM</name>
<feature type="domain" description="Radical SAM core" evidence="4">
    <location>
        <begin position="1"/>
        <end position="236"/>
    </location>
</feature>
<sequence>MKPLGIYIHIPFCLSKCNYCGFYSRGGTSAAEQESYIESLIDDIKTYSSLYGSRYLVDTVFIGGGTPSILEAGLVGKVLAALRAHFDIAEDAEITIESNPRTLTEEKLTAYRQAGVNRLSMGLQSFDENCLKTLGRVHTAQDFVSNYQMARACGFDNINVDLMFAVPGHTMDIWQDTLERTIALAPEHISFYSLQIEEGTPFYDLFMAGEFDQVPDDVDREMYHTAIRRFKEAGYEHYEISNCAKPGRQCRHNLKYWSMGDYLGIGSGASSYVDGIRFTQPPLSFFHENGFADDTAEFVFTGLRKTRGISLAEFKERYGRDFWKVFVDRRGALSPYFESGQLVEEDGVLRLSEEGFDISNAIMAIFV</sequence>
<dbReference type="SMART" id="SM00729">
    <property type="entry name" value="Elp3"/>
    <property type="match status" value="1"/>
</dbReference>
<dbReference type="Pfam" id="PF04055">
    <property type="entry name" value="Radical_SAM"/>
    <property type="match status" value="1"/>
</dbReference>
<dbReference type="GO" id="GO:0046872">
    <property type="term" value="F:metal ion binding"/>
    <property type="evidence" value="ECO:0007669"/>
    <property type="project" value="UniProtKB-UniRule"/>
</dbReference>
<dbReference type="SFLD" id="SFLDG01065">
    <property type="entry name" value="anaerobic_coproporphyrinogen-I"/>
    <property type="match status" value="1"/>
</dbReference>
<keyword evidence="3" id="KW-0949">S-adenosyl-L-methionine</keyword>
<keyword evidence="3" id="KW-0963">Cytoplasm</keyword>
<dbReference type="GO" id="GO:0051539">
    <property type="term" value="F:4 iron, 4 sulfur cluster binding"/>
    <property type="evidence" value="ECO:0007669"/>
    <property type="project" value="UniProtKB-UniRule"/>
</dbReference>
<evidence type="ECO:0000256" key="2">
    <source>
        <dbReference type="ARBA" id="ARBA00017228"/>
    </source>
</evidence>
<comment type="similarity">
    <text evidence="1">Belongs to the anaerobic coproporphyrinogen-III oxidase family. HemW subfamily.</text>
</comment>
<keyword evidence="3" id="KW-0479">Metal-binding</keyword>
<protein>
    <recommendedName>
        <fullName evidence="2 3">Heme chaperone HemW</fullName>
    </recommendedName>
</protein>
<dbReference type="PROSITE" id="PS51918">
    <property type="entry name" value="RADICAL_SAM"/>
    <property type="match status" value="1"/>
</dbReference>
<dbReference type="InterPro" id="IPR034505">
    <property type="entry name" value="Coproporphyrinogen-III_oxidase"/>
</dbReference>
<dbReference type="SFLD" id="SFLDF00288">
    <property type="entry name" value="HemN-like__clustered_with_nucl"/>
    <property type="match status" value="1"/>
</dbReference>
<dbReference type="EMBL" id="QRMS01000001">
    <property type="protein sequence ID" value="RHJ89440.1"/>
    <property type="molecule type" value="Genomic_DNA"/>
</dbReference>
<dbReference type="Proteomes" id="UP000284841">
    <property type="component" value="Unassembled WGS sequence"/>
</dbReference>
<dbReference type="NCBIfam" id="TIGR00539">
    <property type="entry name" value="hemN_rel"/>
    <property type="match status" value="1"/>
</dbReference>
<dbReference type="GO" id="GO:0004109">
    <property type="term" value="F:coproporphyrinogen oxidase activity"/>
    <property type="evidence" value="ECO:0007669"/>
    <property type="project" value="InterPro"/>
</dbReference>
<comment type="caution">
    <text evidence="5">The sequence shown here is derived from an EMBL/GenBank/DDBJ whole genome shotgun (WGS) entry which is preliminary data.</text>
</comment>
<dbReference type="PANTHER" id="PTHR13932">
    <property type="entry name" value="COPROPORPHYRINIGEN III OXIDASE"/>
    <property type="match status" value="1"/>
</dbReference>
<dbReference type="InterPro" id="IPR010723">
    <property type="entry name" value="HemN_C"/>
</dbReference>
<dbReference type="InterPro" id="IPR007197">
    <property type="entry name" value="rSAM"/>
</dbReference>
<comment type="subcellular location">
    <subcellularLocation>
        <location evidence="3">Cytoplasm</location>
    </subcellularLocation>
</comment>
<dbReference type="GO" id="GO:0005737">
    <property type="term" value="C:cytoplasm"/>
    <property type="evidence" value="ECO:0007669"/>
    <property type="project" value="UniProtKB-SubCell"/>
</dbReference>
<dbReference type="Pfam" id="PF06969">
    <property type="entry name" value="HemN_C"/>
    <property type="match status" value="1"/>
</dbReference>
<dbReference type="SFLD" id="SFLDS00029">
    <property type="entry name" value="Radical_SAM"/>
    <property type="match status" value="1"/>
</dbReference>
<evidence type="ECO:0000259" key="4">
    <source>
        <dbReference type="PROSITE" id="PS51918"/>
    </source>
</evidence>
<dbReference type="CDD" id="cd01335">
    <property type="entry name" value="Radical_SAM"/>
    <property type="match status" value="1"/>
</dbReference>
<proteinExistence type="inferred from homology"/>
<dbReference type="OrthoDB" id="9808022at2"/>
<dbReference type="InterPro" id="IPR006638">
    <property type="entry name" value="Elp3/MiaA/NifB-like_rSAM"/>
</dbReference>
<dbReference type="GO" id="GO:0006779">
    <property type="term" value="P:porphyrin-containing compound biosynthetic process"/>
    <property type="evidence" value="ECO:0007669"/>
    <property type="project" value="InterPro"/>
</dbReference>
<dbReference type="InterPro" id="IPR058240">
    <property type="entry name" value="rSAM_sf"/>
</dbReference>
<accession>A0A415E6Z4</accession>
<keyword evidence="3" id="KW-0143">Chaperone</keyword>
<evidence type="ECO:0000313" key="5">
    <source>
        <dbReference type="EMBL" id="RHJ89440.1"/>
    </source>
</evidence>
<organism evidence="5 6">
    <name type="scientific">Emergencia timonensis</name>
    <dbReference type="NCBI Taxonomy" id="1776384"/>
    <lineage>
        <taxon>Bacteria</taxon>
        <taxon>Bacillati</taxon>
        <taxon>Bacillota</taxon>
        <taxon>Clostridia</taxon>
        <taxon>Peptostreptococcales</taxon>
        <taxon>Anaerovoracaceae</taxon>
        <taxon>Emergencia</taxon>
    </lineage>
</organism>
<reference evidence="5 6" key="1">
    <citation type="submission" date="2018-08" db="EMBL/GenBank/DDBJ databases">
        <title>A genome reference for cultivated species of the human gut microbiota.</title>
        <authorList>
            <person name="Zou Y."/>
            <person name="Xue W."/>
            <person name="Luo G."/>
        </authorList>
    </citation>
    <scope>NUCLEOTIDE SEQUENCE [LARGE SCALE GENOMIC DNA]</scope>
    <source>
        <strain evidence="5 6">AM07-24</strain>
    </source>
</reference>
<keyword evidence="3" id="KW-0004">4Fe-4S</keyword>
<evidence type="ECO:0000313" key="6">
    <source>
        <dbReference type="Proteomes" id="UP000284841"/>
    </source>
</evidence>
<dbReference type="InterPro" id="IPR004559">
    <property type="entry name" value="HemW-like"/>
</dbReference>
<dbReference type="InterPro" id="IPR023404">
    <property type="entry name" value="rSAM_horseshoe"/>
</dbReference>
<evidence type="ECO:0000256" key="1">
    <source>
        <dbReference type="ARBA" id="ARBA00006100"/>
    </source>
</evidence>
<dbReference type="Gene3D" id="3.80.30.20">
    <property type="entry name" value="tm_1862 like domain"/>
    <property type="match status" value="1"/>
</dbReference>
<comment type="function">
    <text evidence="3">Probably acts as a heme chaperone, transferring heme to an unknown acceptor. Binds one molecule of heme per monomer, possibly covalently. Binds 1 [4Fe-4S] cluster. The cluster is coordinated with 3 cysteines and an exchangeable S-adenosyl-L-methionine.</text>
</comment>
<dbReference type="SFLD" id="SFLDG01082">
    <property type="entry name" value="B12-binding_domain_containing"/>
    <property type="match status" value="1"/>
</dbReference>
<keyword evidence="6" id="KW-1185">Reference proteome</keyword>
<dbReference type="PANTHER" id="PTHR13932:SF5">
    <property type="entry name" value="RADICAL S-ADENOSYL METHIONINE DOMAIN-CONTAINING PROTEIN 1, MITOCHONDRIAL"/>
    <property type="match status" value="1"/>
</dbReference>
<evidence type="ECO:0000256" key="3">
    <source>
        <dbReference type="RuleBase" id="RU364116"/>
    </source>
</evidence>
<keyword evidence="3" id="KW-0408">Iron</keyword>
<dbReference type="SFLD" id="SFLDF00562">
    <property type="entry name" value="HemN-like__clustered_with_heat"/>
    <property type="match status" value="1"/>
</dbReference>